<comment type="caution">
    <text evidence="6">The sequence shown here is derived from an EMBL/GenBank/DDBJ whole genome shotgun (WGS) entry which is preliminary data.</text>
</comment>
<dbReference type="PROSITE" id="PS51337">
    <property type="entry name" value="B12_BINDING_NTER"/>
    <property type="match status" value="1"/>
</dbReference>
<evidence type="ECO:0000256" key="3">
    <source>
        <dbReference type="ARBA" id="ARBA00023285"/>
    </source>
</evidence>
<dbReference type="FunFam" id="3.40.50.280:FF:000003">
    <property type="entry name" value="Dimethylamine methyltransferase corrinoid protein"/>
    <property type="match status" value="1"/>
</dbReference>
<dbReference type="RefSeq" id="WP_119396998.1">
    <property type="nucleotide sequence ID" value="NZ_QWJJ01000001.1"/>
</dbReference>
<dbReference type="AlphaFoldDB" id="A0A399J509"/>
<dbReference type="GO" id="GO:0050667">
    <property type="term" value="P:homocysteine metabolic process"/>
    <property type="evidence" value="ECO:0007669"/>
    <property type="project" value="TreeGrafter"/>
</dbReference>
<feature type="domain" description="B12-binding N-terminal" evidence="5">
    <location>
        <begin position="9"/>
        <end position="103"/>
    </location>
</feature>
<gene>
    <name evidence="6" type="ORF">DL237_00145</name>
</gene>
<dbReference type="GO" id="GO:0031419">
    <property type="term" value="F:cobalamin binding"/>
    <property type="evidence" value="ECO:0007669"/>
    <property type="project" value="InterPro"/>
</dbReference>
<keyword evidence="7" id="KW-1185">Reference proteome</keyword>
<keyword evidence="3" id="KW-0170">Cobalt</keyword>
<dbReference type="GO" id="GO:0005829">
    <property type="term" value="C:cytosol"/>
    <property type="evidence" value="ECO:0007669"/>
    <property type="project" value="TreeGrafter"/>
</dbReference>
<evidence type="ECO:0000256" key="2">
    <source>
        <dbReference type="ARBA" id="ARBA00022723"/>
    </source>
</evidence>
<dbReference type="InterPro" id="IPR050554">
    <property type="entry name" value="Met_Synthase/Corrinoid"/>
</dbReference>
<dbReference type="InterPro" id="IPR006158">
    <property type="entry name" value="Cobalamin-bd"/>
</dbReference>
<dbReference type="CDD" id="cd02070">
    <property type="entry name" value="corrinoid_protein_B12-BD"/>
    <property type="match status" value="1"/>
</dbReference>
<dbReference type="EMBL" id="QWJJ01000001">
    <property type="protein sequence ID" value="RII40475.1"/>
    <property type="molecule type" value="Genomic_DNA"/>
</dbReference>
<evidence type="ECO:0000313" key="6">
    <source>
        <dbReference type="EMBL" id="RII40475.1"/>
    </source>
</evidence>
<organism evidence="6 7">
    <name type="scientific">Pseudooceanicola sediminis</name>
    <dbReference type="NCBI Taxonomy" id="2211117"/>
    <lineage>
        <taxon>Bacteria</taxon>
        <taxon>Pseudomonadati</taxon>
        <taxon>Pseudomonadota</taxon>
        <taxon>Alphaproteobacteria</taxon>
        <taxon>Rhodobacterales</taxon>
        <taxon>Paracoccaceae</taxon>
        <taxon>Pseudooceanicola</taxon>
    </lineage>
</organism>
<dbReference type="GO" id="GO:0046872">
    <property type="term" value="F:metal ion binding"/>
    <property type="evidence" value="ECO:0007669"/>
    <property type="project" value="UniProtKB-KW"/>
</dbReference>
<dbReference type="PANTHER" id="PTHR45833:SF1">
    <property type="entry name" value="METHIONINE SYNTHASE"/>
    <property type="match status" value="1"/>
</dbReference>
<dbReference type="Gene3D" id="1.10.1240.10">
    <property type="entry name" value="Methionine synthase domain"/>
    <property type="match status" value="1"/>
</dbReference>
<dbReference type="PROSITE" id="PS51332">
    <property type="entry name" value="B12_BINDING"/>
    <property type="match status" value="1"/>
</dbReference>
<dbReference type="InterPro" id="IPR003759">
    <property type="entry name" value="Cbl-bd_cap"/>
</dbReference>
<dbReference type="SUPFAM" id="SSF47644">
    <property type="entry name" value="Methionine synthase domain"/>
    <property type="match status" value="1"/>
</dbReference>
<evidence type="ECO:0000256" key="1">
    <source>
        <dbReference type="ARBA" id="ARBA00010854"/>
    </source>
</evidence>
<feature type="domain" description="B12-binding" evidence="4">
    <location>
        <begin position="103"/>
        <end position="233"/>
    </location>
</feature>
<dbReference type="InterPro" id="IPR036724">
    <property type="entry name" value="Cobalamin-bd_sf"/>
</dbReference>
<evidence type="ECO:0000259" key="4">
    <source>
        <dbReference type="PROSITE" id="PS51332"/>
    </source>
</evidence>
<proteinExistence type="inferred from homology"/>
<evidence type="ECO:0000259" key="5">
    <source>
        <dbReference type="PROSITE" id="PS51337"/>
    </source>
</evidence>
<dbReference type="Gene3D" id="3.40.50.280">
    <property type="entry name" value="Cobalamin-binding domain"/>
    <property type="match status" value="1"/>
</dbReference>
<dbReference type="SMART" id="SM01018">
    <property type="entry name" value="B12-binding_2"/>
    <property type="match status" value="1"/>
</dbReference>
<reference evidence="6 7" key="1">
    <citation type="submission" date="2018-08" db="EMBL/GenBank/DDBJ databases">
        <title>Pseudooceanicola sediminis CY03 in the family Rhodobacteracea.</title>
        <authorList>
            <person name="Zhang Y.-J."/>
        </authorList>
    </citation>
    <scope>NUCLEOTIDE SEQUENCE [LARGE SCALE GENOMIC DNA]</scope>
    <source>
        <strain evidence="6 7">CY03</strain>
    </source>
</reference>
<dbReference type="Proteomes" id="UP000265848">
    <property type="component" value="Unassembled WGS sequence"/>
</dbReference>
<dbReference type="OrthoDB" id="9803687at2"/>
<dbReference type="SUPFAM" id="SSF52242">
    <property type="entry name" value="Cobalamin (vitamin B12)-binding domain"/>
    <property type="match status" value="1"/>
</dbReference>
<sequence length="233" mass="25332">MSDEEDDIILSELSDDELVDQMMDDLYDGLKDEIMEAVNILLERSWEPYDILTRPLVGGMTIVGNDFRDGILFVPEVLLAANAMKGGMSILKPLLVETGAPTIGKMVIGTVKGDIHDIGKNLVAMMMEGAGFEIVDLGINNAVEGYLEALDKEKADILGMSALLTTTMPYMKVVIDTLKEQGKRDDYIVLVGGAPLNEEFGRAIGADAYCRDAAVAVETAKSFMARKHNRAPS</sequence>
<protein>
    <submittedName>
        <fullName evidence="6">Cobalamin-binding protein</fullName>
    </submittedName>
</protein>
<dbReference type="Pfam" id="PF02607">
    <property type="entry name" value="B12-binding_2"/>
    <property type="match status" value="1"/>
</dbReference>
<dbReference type="PANTHER" id="PTHR45833">
    <property type="entry name" value="METHIONINE SYNTHASE"/>
    <property type="match status" value="1"/>
</dbReference>
<evidence type="ECO:0000313" key="7">
    <source>
        <dbReference type="Proteomes" id="UP000265848"/>
    </source>
</evidence>
<keyword evidence="2" id="KW-0479">Metal-binding</keyword>
<dbReference type="Pfam" id="PF02310">
    <property type="entry name" value="B12-binding"/>
    <property type="match status" value="1"/>
</dbReference>
<dbReference type="InterPro" id="IPR036594">
    <property type="entry name" value="Meth_synthase_dom"/>
</dbReference>
<comment type="similarity">
    <text evidence="1">Belongs to the methylamine corrinoid protein family.</text>
</comment>
<name>A0A399J509_9RHOB</name>
<accession>A0A399J509</accession>
<dbReference type="GO" id="GO:0008705">
    <property type="term" value="F:methionine synthase activity"/>
    <property type="evidence" value="ECO:0007669"/>
    <property type="project" value="TreeGrafter"/>
</dbReference>
<dbReference type="GO" id="GO:0046653">
    <property type="term" value="P:tetrahydrofolate metabolic process"/>
    <property type="evidence" value="ECO:0007669"/>
    <property type="project" value="TreeGrafter"/>
</dbReference>